<dbReference type="PROSITE" id="PS50109">
    <property type="entry name" value="HIS_KIN"/>
    <property type="match status" value="1"/>
</dbReference>
<dbReference type="PANTHER" id="PTHR43304:SF1">
    <property type="entry name" value="PAC DOMAIN-CONTAINING PROTEIN"/>
    <property type="match status" value="1"/>
</dbReference>
<dbReference type="EC" id="2.7.13.3" evidence="2"/>
<organism evidence="9 10">
    <name type="scientific">Flavobacterium kingsejongi</name>
    <dbReference type="NCBI Taxonomy" id="1678728"/>
    <lineage>
        <taxon>Bacteria</taxon>
        <taxon>Pseudomonadati</taxon>
        <taxon>Bacteroidota</taxon>
        <taxon>Flavobacteriia</taxon>
        <taxon>Flavobacteriales</taxon>
        <taxon>Flavobacteriaceae</taxon>
        <taxon>Flavobacterium</taxon>
    </lineage>
</organism>
<sequence>MTDSIRTLKILIISTASDDAEIIDPMLGNYIISTTYTSTFPTDTSIVSNFDLVLLQSVFFEQLHTTENLKNKENETTDIPAFIILTRDNTTIDTTEALYIQQGALDVLDTTGLPIQFIQKRILFALERSLLLKKQPNFDPYNAVFNSIPENNLIYDIDTFDFLDVNNAAIASYGYSKEEFLKMKVTDIIPKDDLEKAHKRLSEKKHSKKINRGIHRHIKKNGKIIYVAVKSIETTFKGRNARIVTVTDINLKKAEKQNLKIDSIRLRSLVQEGTDLITVLDHQGNFQFASPNHESILGYSNEEMIGKNVRQFVFEEDYNYFYQLYQNLDDQKRIHIAPFKFKCADGNWIWLETVITNMLNDPTINGIVANSRNVTERIKADLKIKISTERYESVARATSDAIYDYDFNTSEIYLSGSGYKKLFGYDIINNSENLKFWESRIHPDDKRKVLHFTSKIIKSGNPSNHQIEYRFRRNDGTYAYILDRFFIIYENNQAVRKLGAMQDISTRKFQEKILGFEKKIYELNASPRIPFTEVLHKLTENIENLIPASWCSIQKLDHENIAEFLSGKKMPAPYAKIISSIQFLPNPEAYERFFIKGKSIYIENLSHNTKWQEYTPLVAEFGFQSCWLIPVRKSNGTIFAAIVLYFKDLKKPKDEEIAFIERAANLLGVLMENKSNIEETEYAKERYDMVAKATSDTIWDWNLPEDKFTWNKGIETIFGYKKEDVGTNSKWWFDRVHPEDSMRVSVKLYNFLEEKVEKWQDEYRLKCADGTYKYVFDRGFLVRDENGNLLRMIASMQDITKQKQEEQRLRLLESVITHTKEGIIITEKQKHNNNAKIVYVNDALTEMTGYQKEELLGKSSAIFFGPKSDAKELTKLNSTIDNGQSCEIEIITYKKNGEEFWTNISGVPVDSSEGTTHTIAIQRDITERKLQEKEKEHLIRELTRNNKDLRQFSYITSHNIRAPLSNLTGLLNLLEEIPVDNPELEELLQGFRKSTHQLNETIDDLVKVIIIKDNPSLNTEVIDIHQTISKAISQIPAIINTTNASIEISVPKNTELLINKSYFESILSNLFSNSLKYKSEERALKIAVTVKIKKKTIEMTFEDNGLGIDTERYKDRIFGLYQKFHHLSQESKGLGLYLVKSQVESMGGTIELESEIEKGTKFKLIFKK</sequence>
<dbReference type="SMART" id="SM00086">
    <property type="entry name" value="PAC"/>
    <property type="match status" value="4"/>
</dbReference>
<dbReference type="CDD" id="cd00130">
    <property type="entry name" value="PAS"/>
    <property type="match status" value="4"/>
</dbReference>
<dbReference type="InterPro" id="IPR003661">
    <property type="entry name" value="HisK_dim/P_dom"/>
</dbReference>
<dbReference type="Gene3D" id="3.30.450.20">
    <property type="entry name" value="PAS domain"/>
    <property type="match status" value="5"/>
</dbReference>
<dbReference type="SUPFAM" id="SSF55781">
    <property type="entry name" value="GAF domain-like"/>
    <property type="match status" value="1"/>
</dbReference>
<evidence type="ECO:0000313" key="9">
    <source>
        <dbReference type="EMBL" id="AWG26835.1"/>
    </source>
</evidence>
<dbReference type="InterPro" id="IPR000700">
    <property type="entry name" value="PAS-assoc_C"/>
</dbReference>
<dbReference type="KEGG" id="fki:FK004_17145"/>
<protein>
    <recommendedName>
        <fullName evidence="2">histidine kinase</fullName>
        <ecNumber evidence="2">2.7.13.3</ecNumber>
    </recommendedName>
</protein>
<evidence type="ECO:0000259" key="8">
    <source>
        <dbReference type="PROSITE" id="PS50113"/>
    </source>
</evidence>
<dbReference type="EMBL" id="CP020919">
    <property type="protein sequence ID" value="AWG26835.1"/>
    <property type="molecule type" value="Genomic_DNA"/>
</dbReference>
<dbReference type="NCBIfam" id="TIGR00229">
    <property type="entry name" value="sensory_box"/>
    <property type="match status" value="5"/>
</dbReference>
<dbReference type="SUPFAM" id="SSF47384">
    <property type="entry name" value="Homodimeric domain of signal transducing histidine kinase"/>
    <property type="match status" value="1"/>
</dbReference>
<feature type="domain" description="PAS" evidence="7">
    <location>
        <begin position="262"/>
        <end position="332"/>
    </location>
</feature>
<dbReference type="InterPro" id="IPR005467">
    <property type="entry name" value="His_kinase_dom"/>
</dbReference>
<feature type="domain" description="PAS" evidence="7">
    <location>
        <begin position="137"/>
        <end position="208"/>
    </location>
</feature>
<evidence type="ECO:0000259" key="6">
    <source>
        <dbReference type="PROSITE" id="PS50109"/>
    </source>
</evidence>
<comment type="catalytic activity">
    <reaction evidence="1">
        <text>ATP + protein L-histidine = ADP + protein N-phospho-L-histidine.</text>
        <dbReference type="EC" id="2.7.13.3"/>
    </reaction>
</comment>
<dbReference type="InterPro" id="IPR013655">
    <property type="entry name" value="PAS_fold_3"/>
</dbReference>
<reference evidence="9 10" key="1">
    <citation type="submission" date="2017-04" db="EMBL/GenBank/DDBJ databases">
        <title>Complete genome sequence of Flavobacterium kingsejong AJ004.</title>
        <authorList>
            <person name="Lee P.C."/>
        </authorList>
    </citation>
    <scope>NUCLEOTIDE SEQUENCE [LARGE SCALE GENOMIC DNA]</scope>
    <source>
        <strain evidence="9 10">AJ004</strain>
    </source>
</reference>
<dbReference type="InterPro" id="IPR036890">
    <property type="entry name" value="HATPase_C_sf"/>
</dbReference>
<dbReference type="InterPro" id="IPR036097">
    <property type="entry name" value="HisK_dim/P_sf"/>
</dbReference>
<dbReference type="InterPro" id="IPR004358">
    <property type="entry name" value="Sig_transdc_His_kin-like_C"/>
</dbReference>
<feature type="domain" description="PAS" evidence="7">
    <location>
        <begin position="683"/>
        <end position="755"/>
    </location>
</feature>
<dbReference type="Gene3D" id="3.30.450.40">
    <property type="match status" value="1"/>
</dbReference>
<dbReference type="PROSITE" id="PS50112">
    <property type="entry name" value="PAS"/>
    <property type="match status" value="4"/>
</dbReference>
<evidence type="ECO:0000256" key="2">
    <source>
        <dbReference type="ARBA" id="ARBA00012438"/>
    </source>
</evidence>
<dbReference type="Pfam" id="PF13426">
    <property type="entry name" value="PAS_9"/>
    <property type="match status" value="2"/>
</dbReference>
<evidence type="ECO:0000256" key="1">
    <source>
        <dbReference type="ARBA" id="ARBA00000085"/>
    </source>
</evidence>
<dbReference type="InterPro" id="IPR003594">
    <property type="entry name" value="HATPase_dom"/>
</dbReference>
<dbReference type="OrthoDB" id="5522855at2"/>
<dbReference type="InterPro" id="IPR001610">
    <property type="entry name" value="PAC"/>
</dbReference>
<evidence type="ECO:0000256" key="5">
    <source>
        <dbReference type="ARBA" id="ARBA00022777"/>
    </source>
</evidence>
<gene>
    <name evidence="9" type="ORF">FK004_17145</name>
</gene>
<dbReference type="Pfam" id="PF02518">
    <property type="entry name" value="HATPase_c"/>
    <property type="match status" value="1"/>
</dbReference>
<evidence type="ECO:0000256" key="4">
    <source>
        <dbReference type="ARBA" id="ARBA00022679"/>
    </source>
</evidence>
<keyword evidence="3" id="KW-0597">Phosphoprotein</keyword>
<feature type="domain" description="PAC" evidence="8">
    <location>
        <begin position="759"/>
        <end position="811"/>
    </location>
</feature>
<dbReference type="SUPFAM" id="SSF55874">
    <property type="entry name" value="ATPase domain of HSP90 chaperone/DNA topoisomerase II/histidine kinase"/>
    <property type="match status" value="1"/>
</dbReference>
<dbReference type="RefSeq" id="WP_108738335.1">
    <property type="nucleotide sequence ID" value="NZ_CP020919.1"/>
</dbReference>
<dbReference type="SMART" id="SM00387">
    <property type="entry name" value="HATPase_c"/>
    <property type="match status" value="1"/>
</dbReference>
<keyword evidence="4" id="KW-0808">Transferase</keyword>
<keyword evidence="5" id="KW-0418">Kinase</keyword>
<dbReference type="InterPro" id="IPR035965">
    <property type="entry name" value="PAS-like_dom_sf"/>
</dbReference>
<proteinExistence type="predicted"/>
<dbReference type="InterPro" id="IPR052162">
    <property type="entry name" value="Sensor_kinase/Photoreceptor"/>
</dbReference>
<dbReference type="SUPFAM" id="SSF55785">
    <property type="entry name" value="PYP-like sensor domain (PAS domain)"/>
    <property type="match status" value="5"/>
</dbReference>
<dbReference type="GO" id="GO:0000155">
    <property type="term" value="F:phosphorelay sensor kinase activity"/>
    <property type="evidence" value="ECO:0007669"/>
    <property type="project" value="InterPro"/>
</dbReference>
<dbReference type="Gene3D" id="3.30.565.10">
    <property type="entry name" value="Histidine kinase-like ATPase, C-terminal domain"/>
    <property type="match status" value="1"/>
</dbReference>
<name>A0A2S1LSU6_9FLAO</name>
<dbReference type="CDD" id="cd00082">
    <property type="entry name" value="HisKA"/>
    <property type="match status" value="1"/>
</dbReference>
<evidence type="ECO:0000313" key="10">
    <source>
        <dbReference type="Proteomes" id="UP000244677"/>
    </source>
</evidence>
<dbReference type="Gene3D" id="1.10.287.130">
    <property type="match status" value="1"/>
</dbReference>
<dbReference type="InterPro" id="IPR029016">
    <property type="entry name" value="GAF-like_dom_sf"/>
</dbReference>
<dbReference type="Pfam" id="PF08447">
    <property type="entry name" value="PAS_3"/>
    <property type="match status" value="3"/>
</dbReference>
<accession>A0A2S1LSU6</accession>
<feature type="domain" description="Histidine kinase" evidence="6">
    <location>
        <begin position="955"/>
        <end position="1168"/>
    </location>
</feature>
<dbReference type="Pfam" id="PF00512">
    <property type="entry name" value="HisKA"/>
    <property type="match status" value="1"/>
</dbReference>
<evidence type="ECO:0000259" key="7">
    <source>
        <dbReference type="PROSITE" id="PS50112"/>
    </source>
</evidence>
<dbReference type="Pfam" id="PF01590">
    <property type="entry name" value="GAF"/>
    <property type="match status" value="1"/>
</dbReference>
<evidence type="ECO:0000256" key="3">
    <source>
        <dbReference type="ARBA" id="ARBA00022553"/>
    </source>
</evidence>
<dbReference type="SMART" id="SM00091">
    <property type="entry name" value="PAS"/>
    <property type="match status" value="5"/>
</dbReference>
<keyword evidence="10" id="KW-1185">Reference proteome</keyword>
<dbReference type="PRINTS" id="PR00344">
    <property type="entry name" value="BCTRLSENSOR"/>
</dbReference>
<dbReference type="Proteomes" id="UP000244677">
    <property type="component" value="Chromosome"/>
</dbReference>
<feature type="domain" description="PAS" evidence="7">
    <location>
        <begin position="808"/>
        <end position="883"/>
    </location>
</feature>
<dbReference type="InterPro" id="IPR000014">
    <property type="entry name" value="PAS"/>
</dbReference>
<dbReference type="PANTHER" id="PTHR43304">
    <property type="entry name" value="PHYTOCHROME-LIKE PROTEIN CPH1"/>
    <property type="match status" value="1"/>
</dbReference>
<dbReference type="PROSITE" id="PS50113">
    <property type="entry name" value="PAC"/>
    <property type="match status" value="2"/>
</dbReference>
<dbReference type="InterPro" id="IPR003018">
    <property type="entry name" value="GAF"/>
</dbReference>
<dbReference type="AlphaFoldDB" id="A0A2S1LSU6"/>
<feature type="domain" description="PAC" evidence="8">
    <location>
        <begin position="884"/>
        <end position="937"/>
    </location>
</feature>